<evidence type="ECO:0000313" key="2">
    <source>
        <dbReference type="EMBL" id="KAJ7731541.1"/>
    </source>
</evidence>
<proteinExistence type="predicted"/>
<dbReference type="EMBL" id="JARKIB010000152">
    <property type="protein sequence ID" value="KAJ7731541.1"/>
    <property type="molecule type" value="Genomic_DNA"/>
</dbReference>
<dbReference type="AlphaFoldDB" id="A0AAD7MTL7"/>
<feature type="region of interest" description="Disordered" evidence="1">
    <location>
        <begin position="20"/>
        <end position="95"/>
    </location>
</feature>
<gene>
    <name evidence="2" type="ORF">B0H16DRAFT_1469106</name>
</gene>
<dbReference type="Proteomes" id="UP001215598">
    <property type="component" value="Unassembled WGS sequence"/>
</dbReference>
<reference evidence="2" key="1">
    <citation type="submission" date="2023-03" db="EMBL/GenBank/DDBJ databases">
        <title>Massive genome expansion in bonnet fungi (Mycena s.s.) driven by repeated elements and novel gene families across ecological guilds.</title>
        <authorList>
            <consortium name="Lawrence Berkeley National Laboratory"/>
            <person name="Harder C.B."/>
            <person name="Miyauchi S."/>
            <person name="Viragh M."/>
            <person name="Kuo A."/>
            <person name="Thoen E."/>
            <person name="Andreopoulos B."/>
            <person name="Lu D."/>
            <person name="Skrede I."/>
            <person name="Drula E."/>
            <person name="Henrissat B."/>
            <person name="Morin E."/>
            <person name="Kohler A."/>
            <person name="Barry K."/>
            <person name="LaButti K."/>
            <person name="Morin E."/>
            <person name="Salamov A."/>
            <person name="Lipzen A."/>
            <person name="Mereny Z."/>
            <person name="Hegedus B."/>
            <person name="Baldrian P."/>
            <person name="Stursova M."/>
            <person name="Weitz H."/>
            <person name="Taylor A."/>
            <person name="Grigoriev I.V."/>
            <person name="Nagy L.G."/>
            <person name="Martin F."/>
            <person name="Kauserud H."/>
        </authorList>
    </citation>
    <scope>NUCLEOTIDE SEQUENCE</scope>
    <source>
        <strain evidence="2">CBHHK182m</strain>
    </source>
</reference>
<protein>
    <submittedName>
        <fullName evidence="2">Uncharacterized protein</fullName>
    </submittedName>
</protein>
<evidence type="ECO:0000313" key="3">
    <source>
        <dbReference type="Proteomes" id="UP001215598"/>
    </source>
</evidence>
<evidence type="ECO:0000256" key="1">
    <source>
        <dbReference type="SAM" id="MobiDB-lite"/>
    </source>
</evidence>
<comment type="caution">
    <text evidence="2">The sequence shown here is derived from an EMBL/GenBank/DDBJ whole genome shotgun (WGS) entry which is preliminary data.</text>
</comment>
<keyword evidence="3" id="KW-1185">Reference proteome</keyword>
<name>A0AAD7MTL7_9AGAR</name>
<organism evidence="2 3">
    <name type="scientific">Mycena metata</name>
    <dbReference type="NCBI Taxonomy" id="1033252"/>
    <lineage>
        <taxon>Eukaryota</taxon>
        <taxon>Fungi</taxon>
        <taxon>Dikarya</taxon>
        <taxon>Basidiomycota</taxon>
        <taxon>Agaricomycotina</taxon>
        <taxon>Agaricomycetes</taxon>
        <taxon>Agaricomycetidae</taxon>
        <taxon>Agaricales</taxon>
        <taxon>Marasmiineae</taxon>
        <taxon>Mycenaceae</taxon>
        <taxon>Mycena</taxon>
    </lineage>
</organism>
<sequence length="243" mass="26399">MAALTLSLNLPFMLRHSDVEFVEPPPTSSSPVSSPRLPPLDDDSETFPPGICPERTLCLAPLDDNPFPPRQPELEPALSPTAPASDPDEFPEFSTQSLDLSDPALAALFNMPPLTDEEVATLFQVNSSAFNTTEPEFDNTEMAACFHAPEFDNTEMDAPFNSPEFDKTEMTAPEFDTTGPFQLDGFNFDVSDFHVLLATGVPEELPALPPIPASSPVANLETVDSPPCRRCPPRALDANVKLQ</sequence>
<accession>A0AAD7MTL7</accession>